<dbReference type="Proteomes" id="UP000001349">
    <property type="component" value="Chromosome"/>
</dbReference>
<dbReference type="OrthoDB" id="1795805at2"/>
<dbReference type="EMBL" id="CP001348">
    <property type="protein sequence ID" value="ACL75423.1"/>
    <property type="molecule type" value="Genomic_DNA"/>
</dbReference>
<proteinExistence type="predicted"/>
<feature type="transmembrane region" description="Helical" evidence="1">
    <location>
        <begin position="51"/>
        <end position="72"/>
    </location>
</feature>
<protein>
    <submittedName>
        <fullName evidence="2">Uncharacterized protein</fullName>
    </submittedName>
</protein>
<keyword evidence="1" id="KW-0812">Transmembrane</keyword>
<dbReference type="RefSeq" id="WP_015924579.1">
    <property type="nucleotide sequence ID" value="NC_011898.1"/>
</dbReference>
<dbReference type="eggNOG" id="ENOG50307R8">
    <property type="taxonomic scope" value="Bacteria"/>
</dbReference>
<dbReference type="AlphaFoldDB" id="B8HZS3"/>
<gene>
    <name evidence="2" type="ordered locus">Ccel_1064</name>
</gene>
<dbReference type="KEGG" id="cce:Ccel_1064"/>
<feature type="transmembrane region" description="Helical" evidence="1">
    <location>
        <begin position="7"/>
        <end position="23"/>
    </location>
</feature>
<evidence type="ECO:0000313" key="3">
    <source>
        <dbReference type="Proteomes" id="UP000001349"/>
    </source>
</evidence>
<name>B8HZS3_RUMCH</name>
<dbReference type="HOGENOM" id="CLU_1254281_0_0_9"/>
<keyword evidence="3" id="KW-1185">Reference proteome</keyword>
<evidence type="ECO:0000256" key="1">
    <source>
        <dbReference type="SAM" id="Phobius"/>
    </source>
</evidence>
<keyword evidence="1" id="KW-0472">Membrane</keyword>
<reference evidence="2 3" key="1">
    <citation type="submission" date="2009-01" db="EMBL/GenBank/DDBJ databases">
        <title>Complete sequence of Clostridium cellulolyticum H10.</title>
        <authorList>
            <consortium name="US DOE Joint Genome Institute"/>
            <person name="Lucas S."/>
            <person name="Copeland A."/>
            <person name="Lapidus A."/>
            <person name="Glavina del Rio T."/>
            <person name="Dalin E."/>
            <person name="Tice H."/>
            <person name="Bruce D."/>
            <person name="Goodwin L."/>
            <person name="Pitluck S."/>
            <person name="Chertkov O."/>
            <person name="Saunders E."/>
            <person name="Brettin T."/>
            <person name="Detter J.C."/>
            <person name="Han C."/>
            <person name="Larimer F."/>
            <person name="Land M."/>
            <person name="Hauser L."/>
            <person name="Kyrpides N."/>
            <person name="Ivanova N."/>
            <person name="Zhou J."/>
            <person name="Richardson P."/>
        </authorList>
    </citation>
    <scope>NUCLEOTIDE SEQUENCE [LARGE SCALE GENOMIC DNA]</scope>
    <source>
        <strain evidence="3">ATCC 35319 / DSM 5812 / JCM 6584 / H10</strain>
    </source>
</reference>
<organism evidence="2 3">
    <name type="scientific">Ruminiclostridium cellulolyticum (strain ATCC 35319 / DSM 5812 / JCM 6584 / H10)</name>
    <name type="common">Clostridium cellulolyticum</name>
    <dbReference type="NCBI Taxonomy" id="394503"/>
    <lineage>
        <taxon>Bacteria</taxon>
        <taxon>Bacillati</taxon>
        <taxon>Bacillota</taxon>
        <taxon>Clostridia</taxon>
        <taxon>Eubacteriales</taxon>
        <taxon>Oscillospiraceae</taxon>
        <taxon>Ruminiclostridium</taxon>
    </lineage>
</organism>
<feature type="transmembrane region" description="Helical" evidence="1">
    <location>
        <begin position="79"/>
        <end position="99"/>
    </location>
</feature>
<sequence precursor="true">MEKRKVLGIASFFMIIVMAILFADNKHGFVLGDFILTKMGVSVWSDGNSGLHYTGVLAATLILVGIAGVIRFKKDVHINFGKFAVIFFIIGVIIYQPVYDSVYGFVKSNLNGLHSIEYIRDGSEINFTSDSKIISIDGKIKLKNFSNDKKEFYIKLPIGKNPMAQNPEFITVCNTSNEPAKFVMWPKSQVNLHIKFSIQQDEKSVLQSGNLISPDIKIYNESEEIRQGKR</sequence>
<evidence type="ECO:0000313" key="2">
    <source>
        <dbReference type="EMBL" id="ACL75423.1"/>
    </source>
</evidence>
<keyword evidence="1" id="KW-1133">Transmembrane helix</keyword>
<accession>B8HZS3</accession>